<dbReference type="EMBL" id="JXXR01000001">
    <property type="protein sequence ID" value="KJY77741.1"/>
    <property type="molecule type" value="Genomic_DNA"/>
</dbReference>
<sequence length="374" mass="43097">MRKSIQAKTLVRALLLLIVVGVLVWAAYLRYYVMPQTAKTSSVNHVMQSEPTQVFEPVLPNNPVKIPVDFRFHNEYQHEWWHFFANVKDQNDEEYGIQWSYFRASMDDRDGIGWQSPQLYISHVVVSNKDKVWKEQRLARGGIGQAGMTNRPFRIWIDNWFWRSLGKTPFPGQLSAVSDSFNVQLQTIAHGPYVLPGDKGYVEKHDLLPIASYNLTNPFLKVKGMLQLGSRKLIPVEGEAWMSKEWGSGLMAEGQKGWDWFVLHLDNETTLSISRYRHAQQLLYLFGTLSHKDGKAVKLSAEDMSIEPHESTLFNNGKRIPLQWDIKIPEYDINLTTQVLNQELWLPFVVPYWEGPVQTSGSHQAKGFMQLTGY</sequence>
<evidence type="ECO:0000313" key="2">
    <source>
        <dbReference type="EMBL" id="KJY77741.1"/>
    </source>
</evidence>
<reference evidence="2" key="1">
    <citation type="journal article" date="2015" name="BMC Genomics">
        <title>Genome mining reveals unlocked bioactive potential of marine Gram-negative bacteria.</title>
        <authorList>
            <person name="Machado H."/>
            <person name="Sonnenschein E.C."/>
            <person name="Melchiorsen J."/>
            <person name="Gram L."/>
        </authorList>
    </citation>
    <scope>NUCLEOTIDE SEQUENCE</scope>
    <source>
        <strain evidence="2">S2052</strain>
    </source>
</reference>
<dbReference type="SUPFAM" id="SSF159245">
    <property type="entry name" value="AttH-like"/>
    <property type="match status" value="1"/>
</dbReference>
<dbReference type="Pfam" id="PF17186">
    <property type="entry name" value="Lipocalin_9"/>
    <property type="match status" value="1"/>
</dbReference>
<gene>
    <name evidence="2" type="ORF">TW71_01530</name>
</gene>
<feature type="domain" description="AttH" evidence="1">
    <location>
        <begin position="78"/>
        <end position="248"/>
    </location>
</feature>
<dbReference type="PANTHER" id="PTHR38591">
    <property type="entry name" value="HYDROLASE"/>
    <property type="match status" value="1"/>
</dbReference>
<dbReference type="InterPro" id="IPR010791">
    <property type="entry name" value="AttH_dom"/>
</dbReference>
<dbReference type="InterPro" id="IPR023374">
    <property type="entry name" value="AttH-like_dom_sf"/>
</dbReference>
<organism evidence="2">
    <name type="scientific">Vibrio coralliilyticus</name>
    <dbReference type="NCBI Taxonomy" id="190893"/>
    <lineage>
        <taxon>Bacteria</taxon>
        <taxon>Pseudomonadati</taxon>
        <taxon>Pseudomonadota</taxon>
        <taxon>Gammaproteobacteria</taxon>
        <taxon>Vibrionales</taxon>
        <taxon>Vibrionaceae</taxon>
        <taxon>Vibrio</taxon>
    </lineage>
</organism>
<dbReference type="AlphaFoldDB" id="A0A837GE74"/>
<protein>
    <submittedName>
        <fullName evidence="2">ABC transporter</fullName>
    </submittedName>
</protein>
<dbReference type="PANTHER" id="PTHR38591:SF1">
    <property type="entry name" value="BLL1000 PROTEIN"/>
    <property type="match status" value="1"/>
</dbReference>
<comment type="caution">
    <text evidence="2">The sequence shown here is derived from an EMBL/GenBank/DDBJ whole genome shotgun (WGS) entry which is preliminary data.</text>
</comment>
<name>A0A837GE74_9VIBR</name>
<dbReference type="Pfam" id="PF07143">
    <property type="entry name" value="CrtC"/>
    <property type="match status" value="1"/>
</dbReference>
<dbReference type="Gene3D" id="2.40.370.10">
    <property type="entry name" value="AttH-like domain"/>
    <property type="match status" value="2"/>
</dbReference>
<proteinExistence type="predicted"/>
<evidence type="ECO:0000259" key="1">
    <source>
        <dbReference type="Pfam" id="PF07143"/>
    </source>
</evidence>
<accession>A0A837GE74</accession>